<feature type="region of interest" description="Disordered" evidence="1">
    <location>
        <begin position="27"/>
        <end position="49"/>
    </location>
</feature>
<evidence type="ECO:0000313" key="3">
    <source>
        <dbReference type="EMBL" id="KAJ7979922.1"/>
    </source>
</evidence>
<protein>
    <submittedName>
        <fullName evidence="3">Alba DNA/RNA-binding protein</fullName>
    </submittedName>
</protein>
<organism evidence="3 4">
    <name type="scientific">Quillaja saponaria</name>
    <name type="common">Soap bark tree</name>
    <dbReference type="NCBI Taxonomy" id="32244"/>
    <lineage>
        <taxon>Eukaryota</taxon>
        <taxon>Viridiplantae</taxon>
        <taxon>Streptophyta</taxon>
        <taxon>Embryophyta</taxon>
        <taxon>Tracheophyta</taxon>
        <taxon>Spermatophyta</taxon>
        <taxon>Magnoliopsida</taxon>
        <taxon>eudicotyledons</taxon>
        <taxon>Gunneridae</taxon>
        <taxon>Pentapetalae</taxon>
        <taxon>rosids</taxon>
        <taxon>fabids</taxon>
        <taxon>Fabales</taxon>
        <taxon>Quillajaceae</taxon>
        <taxon>Quillaja</taxon>
    </lineage>
</organism>
<dbReference type="PANTHER" id="PTHR31947:SF18">
    <property type="entry name" value="ALBA DNA_RNA-BINDING PROTEIN"/>
    <property type="match status" value="1"/>
</dbReference>
<name>A0AAD7QEG1_QUISA</name>
<dbReference type="InterPro" id="IPR002775">
    <property type="entry name" value="DNA/RNA-bd_Alba-like"/>
</dbReference>
<dbReference type="SUPFAM" id="SSF82704">
    <property type="entry name" value="AlbA-like"/>
    <property type="match status" value="1"/>
</dbReference>
<accession>A0AAD7QEG1</accession>
<sequence length="151" mass="16426">MELSMVEAIAEVTKSMEEVKIKDELGVPVGGEDKNTTSTESQKKKKRIKVSNTKKPLVFYLKLAQKYMTQHNDVQLSALGMAIPTVVLISEILKHNEVAIEKNIMTSTVGSNEGQVVQKAKIEILLGKAENVTQTTVAAASKKGADNDNKA</sequence>
<keyword evidence="4" id="KW-1185">Reference proteome</keyword>
<dbReference type="Gene3D" id="3.30.110.20">
    <property type="entry name" value="Alba-like domain"/>
    <property type="match status" value="1"/>
</dbReference>
<evidence type="ECO:0000256" key="1">
    <source>
        <dbReference type="SAM" id="MobiDB-lite"/>
    </source>
</evidence>
<dbReference type="PIRSF" id="PIRSF030333">
    <property type="entry name" value="UCP030333_Alba"/>
    <property type="match status" value="1"/>
</dbReference>
<dbReference type="Proteomes" id="UP001163823">
    <property type="component" value="Chromosome 2"/>
</dbReference>
<reference evidence="3" key="1">
    <citation type="journal article" date="2023" name="Science">
        <title>Elucidation of the pathway for biosynthesis of saponin adjuvants from the soapbark tree.</title>
        <authorList>
            <person name="Reed J."/>
            <person name="Orme A."/>
            <person name="El-Demerdash A."/>
            <person name="Owen C."/>
            <person name="Martin L.B.B."/>
            <person name="Misra R.C."/>
            <person name="Kikuchi S."/>
            <person name="Rejzek M."/>
            <person name="Martin A.C."/>
            <person name="Harkess A."/>
            <person name="Leebens-Mack J."/>
            <person name="Louveau T."/>
            <person name="Stephenson M.J."/>
            <person name="Osbourn A."/>
        </authorList>
    </citation>
    <scope>NUCLEOTIDE SEQUENCE</scope>
    <source>
        <strain evidence="3">S10</strain>
    </source>
</reference>
<dbReference type="InterPro" id="IPR036882">
    <property type="entry name" value="Alba-like_dom_sf"/>
</dbReference>
<dbReference type="GO" id="GO:0005634">
    <property type="term" value="C:nucleus"/>
    <property type="evidence" value="ECO:0007669"/>
    <property type="project" value="TreeGrafter"/>
</dbReference>
<dbReference type="InterPro" id="IPR014560">
    <property type="entry name" value="UCP030333_Alba"/>
</dbReference>
<dbReference type="GO" id="GO:0003723">
    <property type="term" value="F:RNA binding"/>
    <property type="evidence" value="ECO:0007669"/>
    <property type="project" value="TreeGrafter"/>
</dbReference>
<dbReference type="Pfam" id="PF01918">
    <property type="entry name" value="Alba"/>
    <property type="match status" value="1"/>
</dbReference>
<gene>
    <name evidence="3" type="ORF">O6P43_003265</name>
</gene>
<dbReference type="KEGG" id="qsa:O6P43_003265"/>
<proteinExistence type="predicted"/>
<dbReference type="EMBL" id="JARAOO010000002">
    <property type="protein sequence ID" value="KAJ7979922.1"/>
    <property type="molecule type" value="Genomic_DNA"/>
</dbReference>
<comment type="caution">
    <text evidence="3">The sequence shown here is derived from an EMBL/GenBank/DDBJ whole genome shotgun (WGS) entry which is preliminary data.</text>
</comment>
<dbReference type="AlphaFoldDB" id="A0AAD7QEG1"/>
<evidence type="ECO:0000259" key="2">
    <source>
        <dbReference type="Pfam" id="PF01918"/>
    </source>
</evidence>
<feature type="domain" description="DNA/RNA-binding protein Alba-like" evidence="2">
    <location>
        <begin position="48"/>
        <end position="108"/>
    </location>
</feature>
<evidence type="ECO:0000313" key="4">
    <source>
        <dbReference type="Proteomes" id="UP001163823"/>
    </source>
</evidence>
<dbReference type="PANTHER" id="PTHR31947">
    <property type="entry name" value="DNA/RNA-BINDING PROTEIN ALBA 3"/>
    <property type="match status" value="1"/>
</dbReference>